<dbReference type="InterPro" id="IPR015424">
    <property type="entry name" value="PyrdxlP-dep_Trfase"/>
</dbReference>
<dbReference type="GO" id="GO:0030170">
    <property type="term" value="F:pyridoxal phosphate binding"/>
    <property type="evidence" value="ECO:0007669"/>
    <property type="project" value="TreeGrafter"/>
</dbReference>
<evidence type="ECO:0000313" key="2">
    <source>
        <dbReference type="EMBL" id="STE89210.1"/>
    </source>
</evidence>
<keyword evidence="2" id="KW-0456">Lyase</keyword>
<dbReference type="GO" id="GO:0005829">
    <property type="term" value="C:cytosol"/>
    <property type="evidence" value="ECO:0007669"/>
    <property type="project" value="TreeGrafter"/>
</dbReference>
<dbReference type="Pfam" id="PF01276">
    <property type="entry name" value="OKR_DC_1"/>
    <property type="match status" value="1"/>
</dbReference>
<dbReference type="EC" id="4.1.1.19" evidence="2"/>
<protein>
    <submittedName>
        <fullName evidence="2">Biodegradative arginine decarboxylase</fullName>
        <ecNumber evidence="2">4.1.1.19</ecNumber>
    </submittedName>
</protein>
<feature type="domain" description="Orn/Lys/Arg decarboxylases family 1 pyridoxal-P attachment site" evidence="1">
    <location>
        <begin position="1"/>
        <end position="79"/>
    </location>
</feature>
<accession>A0A376L4P2</accession>
<dbReference type="InterPro" id="IPR011193">
    <property type="entry name" value="Orn/lys/arg_de-COase"/>
</dbReference>
<dbReference type="EMBL" id="UFZQ01000001">
    <property type="protein sequence ID" value="STE89210.1"/>
    <property type="molecule type" value="Genomic_DNA"/>
</dbReference>
<dbReference type="InterPro" id="IPR000310">
    <property type="entry name" value="Orn/Lys/Arg_deCO2ase_major_dom"/>
</dbReference>
<dbReference type="InterPro" id="IPR015422">
    <property type="entry name" value="PyrdxlP-dep_Trfase_small"/>
</dbReference>
<gene>
    <name evidence="2" type="primary">adiA_5</name>
    <name evidence="2" type="ORF">NCTC10418_06932</name>
</gene>
<sequence length="84" mass="9184">MHPGESWHGFKDIPDNWSMLDPIKVSILAPGMGEDGELEETGVPAALVTAWLGRHGIVPTRTTDFQIMFLFSMGVTRGKWGDSG</sequence>
<name>A0A376L4P2_ECOLX</name>
<dbReference type="GO" id="GO:0006527">
    <property type="term" value="P:L-arginine catabolic process"/>
    <property type="evidence" value="ECO:0007669"/>
    <property type="project" value="TreeGrafter"/>
</dbReference>
<evidence type="ECO:0000313" key="3">
    <source>
        <dbReference type="Proteomes" id="UP000255460"/>
    </source>
</evidence>
<evidence type="ECO:0000259" key="1">
    <source>
        <dbReference type="Pfam" id="PF01276"/>
    </source>
</evidence>
<dbReference type="SUPFAM" id="SSF53383">
    <property type="entry name" value="PLP-dependent transferases"/>
    <property type="match status" value="1"/>
</dbReference>
<dbReference type="PANTHER" id="PTHR45229:SF3">
    <property type="entry name" value="BIODEGRADATIVE ARGININE DECARBOXYLASE"/>
    <property type="match status" value="1"/>
</dbReference>
<dbReference type="GO" id="GO:0008792">
    <property type="term" value="F:arginine decarboxylase activity"/>
    <property type="evidence" value="ECO:0007669"/>
    <property type="project" value="UniProtKB-EC"/>
</dbReference>
<dbReference type="PANTHER" id="PTHR45229">
    <property type="entry name" value="CONSTITUTIVE ORNITHINE DECARBOXYLASE"/>
    <property type="match status" value="1"/>
</dbReference>
<dbReference type="Proteomes" id="UP000255460">
    <property type="component" value="Unassembled WGS sequence"/>
</dbReference>
<organism evidence="2 3">
    <name type="scientific">Escherichia coli</name>
    <dbReference type="NCBI Taxonomy" id="562"/>
    <lineage>
        <taxon>Bacteria</taxon>
        <taxon>Pseudomonadati</taxon>
        <taxon>Pseudomonadota</taxon>
        <taxon>Gammaproteobacteria</taxon>
        <taxon>Enterobacterales</taxon>
        <taxon>Enterobacteriaceae</taxon>
        <taxon>Escherichia</taxon>
    </lineage>
</organism>
<reference evidence="2 3" key="1">
    <citation type="submission" date="2018-06" db="EMBL/GenBank/DDBJ databases">
        <authorList>
            <consortium name="Pathogen Informatics"/>
            <person name="Doyle S."/>
        </authorList>
    </citation>
    <scope>NUCLEOTIDE SEQUENCE [LARGE SCALE GENOMIC DNA]</scope>
    <source>
        <strain evidence="2 3">NCTC10418</strain>
    </source>
</reference>
<dbReference type="Gene3D" id="3.90.1150.10">
    <property type="entry name" value="Aspartate Aminotransferase, domain 1"/>
    <property type="match status" value="1"/>
</dbReference>
<proteinExistence type="predicted"/>
<dbReference type="AlphaFoldDB" id="A0A376L4P2"/>